<evidence type="ECO:0000256" key="5">
    <source>
        <dbReference type="ARBA" id="ARBA00023136"/>
    </source>
</evidence>
<evidence type="ECO:0000256" key="2">
    <source>
        <dbReference type="ARBA" id="ARBA00009166"/>
    </source>
</evidence>
<gene>
    <name evidence="7" type="ORF">PENTCL1PPCAC_16437</name>
</gene>
<dbReference type="Pfam" id="PF10317">
    <property type="entry name" value="7TM_GPCR_Srd"/>
    <property type="match status" value="1"/>
</dbReference>
<evidence type="ECO:0000313" key="7">
    <source>
        <dbReference type="EMBL" id="GMS94262.1"/>
    </source>
</evidence>
<dbReference type="PANTHER" id="PTHR22945">
    <property type="entry name" value="SERPENTINE RECEPTOR, CLASS D DELTA"/>
    <property type="match status" value="1"/>
</dbReference>
<dbReference type="AlphaFoldDB" id="A0AAV5TJ50"/>
<comment type="caution">
    <text evidence="7">The sequence shown here is derived from an EMBL/GenBank/DDBJ whole genome shotgun (WGS) entry which is preliminary data.</text>
</comment>
<evidence type="ECO:0000256" key="6">
    <source>
        <dbReference type="SAM" id="Phobius"/>
    </source>
</evidence>
<keyword evidence="8" id="KW-1185">Reference proteome</keyword>
<dbReference type="InterPro" id="IPR050920">
    <property type="entry name" value="Nematode_rcpt-like_delta"/>
</dbReference>
<accession>A0AAV5TJ50</accession>
<comment type="similarity">
    <text evidence="2">Belongs to the nematode receptor-like protein srd family.</text>
</comment>
<dbReference type="PANTHER" id="PTHR22945:SF40">
    <property type="entry name" value="SERPENTINE RECEPTOR, CLASS D (DELTA)-RELATED"/>
    <property type="match status" value="1"/>
</dbReference>
<feature type="transmembrane region" description="Helical" evidence="6">
    <location>
        <begin position="91"/>
        <end position="109"/>
    </location>
</feature>
<keyword evidence="5 6" id="KW-0472">Membrane</keyword>
<protein>
    <recommendedName>
        <fullName evidence="9">G protein-coupled receptor</fullName>
    </recommendedName>
</protein>
<dbReference type="Proteomes" id="UP001432027">
    <property type="component" value="Unassembled WGS sequence"/>
</dbReference>
<proteinExistence type="inferred from homology"/>
<keyword evidence="3 6" id="KW-0812">Transmembrane</keyword>
<feature type="transmembrane region" description="Helical" evidence="6">
    <location>
        <begin position="236"/>
        <end position="258"/>
    </location>
</feature>
<feature type="non-terminal residue" evidence="7">
    <location>
        <position position="290"/>
    </location>
</feature>
<evidence type="ECO:0000256" key="4">
    <source>
        <dbReference type="ARBA" id="ARBA00022989"/>
    </source>
</evidence>
<comment type="subcellular location">
    <subcellularLocation>
        <location evidence="1">Membrane</location>
        <topology evidence="1">Multi-pass membrane protein</topology>
    </subcellularLocation>
</comment>
<feature type="transmembrane region" description="Helical" evidence="6">
    <location>
        <begin position="186"/>
        <end position="202"/>
    </location>
</feature>
<dbReference type="EMBL" id="BTSX01000004">
    <property type="protein sequence ID" value="GMS94262.1"/>
    <property type="molecule type" value="Genomic_DNA"/>
</dbReference>
<keyword evidence="4 6" id="KW-1133">Transmembrane helix</keyword>
<organism evidence="7 8">
    <name type="scientific">Pristionchus entomophagus</name>
    <dbReference type="NCBI Taxonomy" id="358040"/>
    <lineage>
        <taxon>Eukaryota</taxon>
        <taxon>Metazoa</taxon>
        <taxon>Ecdysozoa</taxon>
        <taxon>Nematoda</taxon>
        <taxon>Chromadorea</taxon>
        <taxon>Rhabditida</taxon>
        <taxon>Rhabditina</taxon>
        <taxon>Diplogasteromorpha</taxon>
        <taxon>Diplogasteroidea</taxon>
        <taxon>Neodiplogasteridae</taxon>
        <taxon>Pristionchus</taxon>
    </lineage>
</organism>
<dbReference type="SUPFAM" id="SSF81321">
    <property type="entry name" value="Family A G protein-coupled receptor-like"/>
    <property type="match status" value="1"/>
</dbReference>
<name>A0AAV5TJ50_9BILA</name>
<sequence length="290" mass="33231">MMSVLDIIHSLYAIIGVTGNLTLITIIIKTRSSGLNSYAVIIFNIACVDIIQITLDAFEVPRLIPYEDETVLVFHGYCPVFGPEWCYRCHLVMLHLIFHSLFLIAYSFWYRYTVLVREAPFWFAVQTGALLLFIPNALPMVFSLFATDNRNRSRAILHELYPTMDVNATTFRSVNLMDPYSAPTDFSAMVGPFVVYIFIVVMRRKVIQCRNTLKNRFGLRTVDRSNQTSQALTYQAILPSTICVGVCSFYFQLIGFHIPLIDGMMFICSCIPAIFNPLLTLYFVAPYRRF</sequence>
<dbReference type="GO" id="GO:0016020">
    <property type="term" value="C:membrane"/>
    <property type="evidence" value="ECO:0007669"/>
    <property type="project" value="UniProtKB-SubCell"/>
</dbReference>
<feature type="transmembrane region" description="Helical" evidence="6">
    <location>
        <begin position="35"/>
        <end position="55"/>
    </location>
</feature>
<reference evidence="7" key="1">
    <citation type="submission" date="2023-10" db="EMBL/GenBank/DDBJ databases">
        <title>Genome assembly of Pristionchus species.</title>
        <authorList>
            <person name="Yoshida K."/>
            <person name="Sommer R.J."/>
        </authorList>
    </citation>
    <scope>NUCLEOTIDE SEQUENCE</scope>
    <source>
        <strain evidence="7">RS0144</strain>
    </source>
</reference>
<feature type="transmembrane region" description="Helical" evidence="6">
    <location>
        <begin position="121"/>
        <end position="145"/>
    </location>
</feature>
<evidence type="ECO:0000313" key="8">
    <source>
        <dbReference type="Proteomes" id="UP001432027"/>
    </source>
</evidence>
<dbReference type="InterPro" id="IPR019421">
    <property type="entry name" value="7TM_GPCR_serpentine_rcpt_Srd"/>
</dbReference>
<feature type="transmembrane region" description="Helical" evidence="6">
    <location>
        <begin position="264"/>
        <end position="285"/>
    </location>
</feature>
<evidence type="ECO:0000256" key="3">
    <source>
        <dbReference type="ARBA" id="ARBA00022692"/>
    </source>
</evidence>
<evidence type="ECO:0008006" key="9">
    <source>
        <dbReference type="Google" id="ProtNLM"/>
    </source>
</evidence>
<feature type="transmembrane region" description="Helical" evidence="6">
    <location>
        <begin position="6"/>
        <end position="28"/>
    </location>
</feature>
<evidence type="ECO:0000256" key="1">
    <source>
        <dbReference type="ARBA" id="ARBA00004141"/>
    </source>
</evidence>